<reference evidence="4 5" key="1">
    <citation type="submission" date="2024-02" db="EMBL/GenBank/DDBJ databases">
        <authorList>
            <person name="Vignale AGUSTIN F."/>
            <person name="Sosa J E."/>
            <person name="Modenutti C."/>
        </authorList>
    </citation>
    <scope>NUCLEOTIDE SEQUENCE [LARGE SCALE GENOMIC DNA]</scope>
</reference>
<keyword evidence="5" id="KW-1185">Reference proteome</keyword>
<accession>A0ABC8TJD1</accession>
<dbReference type="GO" id="GO:0008380">
    <property type="term" value="P:RNA splicing"/>
    <property type="evidence" value="ECO:0007669"/>
    <property type="project" value="UniProtKB-KW"/>
</dbReference>
<evidence type="ECO:0000256" key="3">
    <source>
        <dbReference type="ARBA" id="ARBA00023187"/>
    </source>
</evidence>
<evidence type="ECO:0000313" key="4">
    <source>
        <dbReference type="EMBL" id="CAK9169560.1"/>
    </source>
</evidence>
<dbReference type="Gene3D" id="3.30.70.330">
    <property type="match status" value="1"/>
</dbReference>
<dbReference type="PANTHER" id="PTHR23139">
    <property type="entry name" value="RNA-BINDING PROTEIN"/>
    <property type="match status" value="1"/>
</dbReference>
<gene>
    <name evidence="4" type="ORF">ILEXP_LOCUS39018</name>
</gene>
<organism evidence="4 5">
    <name type="scientific">Ilex paraguariensis</name>
    <name type="common">yerba mate</name>
    <dbReference type="NCBI Taxonomy" id="185542"/>
    <lineage>
        <taxon>Eukaryota</taxon>
        <taxon>Viridiplantae</taxon>
        <taxon>Streptophyta</taxon>
        <taxon>Embryophyta</taxon>
        <taxon>Tracheophyta</taxon>
        <taxon>Spermatophyta</taxon>
        <taxon>Magnoliopsida</taxon>
        <taxon>eudicotyledons</taxon>
        <taxon>Gunneridae</taxon>
        <taxon>Pentapetalae</taxon>
        <taxon>asterids</taxon>
        <taxon>campanulids</taxon>
        <taxon>Aquifoliales</taxon>
        <taxon>Aquifoliaceae</taxon>
        <taxon>Ilex</taxon>
    </lineage>
</organism>
<dbReference type="InterPro" id="IPR012677">
    <property type="entry name" value="Nucleotide-bd_a/b_plait_sf"/>
</dbReference>
<evidence type="ECO:0000313" key="5">
    <source>
        <dbReference type="Proteomes" id="UP001642360"/>
    </source>
</evidence>
<dbReference type="Proteomes" id="UP001642360">
    <property type="component" value="Unassembled WGS sequence"/>
</dbReference>
<protein>
    <recommendedName>
        <fullName evidence="6">Thiamine pyrophosphate enzyme TPP-binding domain-containing protein</fullName>
    </recommendedName>
</protein>
<keyword evidence="1" id="KW-0507">mRNA processing</keyword>
<evidence type="ECO:0000256" key="2">
    <source>
        <dbReference type="ARBA" id="ARBA00022884"/>
    </source>
</evidence>
<evidence type="ECO:0000256" key="1">
    <source>
        <dbReference type="ARBA" id="ARBA00022664"/>
    </source>
</evidence>
<keyword evidence="3" id="KW-0508">mRNA splicing</keyword>
<proteinExistence type="predicted"/>
<name>A0ABC8TJD1_9AQUA</name>
<dbReference type="Gene3D" id="3.40.50.970">
    <property type="match status" value="1"/>
</dbReference>
<evidence type="ECO:0008006" key="6">
    <source>
        <dbReference type="Google" id="ProtNLM"/>
    </source>
</evidence>
<keyword evidence="2" id="KW-0694">RNA-binding</keyword>
<comment type="caution">
    <text evidence="4">The sequence shown here is derived from an EMBL/GenBank/DDBJ whole genome shotgun (WGS) entry which is preliminary data.</text>
</comment>
<dbReference type="EMBL" id="CAUOFW020005314">
    <property type="protein sequence ID" value="CAK9169560.1"/>
    <property type="molecule type" value="Genomic_DNA"/>
</dbReference>
<dbReference type="AlphaFoldDB" id="A0ABC8TJD1"/>
<sequence length="224" mass="24651">MLLLEHGLGLGQQKLSLKMIRLGLRLGDAVVNVYINHEKKFAFVEMRSVEEASNDMAFDGILFEYTVMQGPGSSIVIICRVDCRGEAVSSVVFGSLWELQLHHQLDSPARLSGNFQLDCQETFSLFGPQTQCSSFWSEVHCSCDCSCAFSAALELPISAGLFLQLDSYFSWTSVSATLVRYQLPMVVIVFNNSGVYGGDWRNPEEITGPYKDDPAPTSFVPGAG</sequence>
<dbReference type="GO" id="GO:0006397">
    <property type="term" value="P:mRNA processing"/>
    <property type="evidence" value="ECO:0007669"/>
    <property type="project" value="UniProtKB-KW"/>
</dbReference>
<dbReference type="GO" id="GO:0003723">
    <property type="term" value="F:RNA binding"/>
    <property type="evidence" value="ECO:0007669"/>
    <property type="project" value="UniProtKB-KW"/>
</dbReference>